<dbReference type="GO" id="GO:0016887">
    <property type="term" value="F:ATP hydrolysis activity"/>
    <property type="evidence" value="ECO:0007669"/>
    <property type="project" value="InterPro"/>
</dbReference>
<dbReference type="Pfam" id="PF22942">
    <property type="entry name" value="DUF7025"/>
    <property type="match status" value="1"/>
</dbReference>
<dbReference type="InterPro" id="IPR003593">
    <property type="entry name" value="AAA+_ATPase"/>
</dbReference>
<dbReference type="InterPro" id="IPR056599">
    <property type="entry name" value="AAA_lid_fung"/>
</dbReference>
<dbReference type="RefSeq" id="XP_020133237.1">
    <property type="nucleotide sequence ID" value="XM_020279435.1"/>
</dbReference>
<keyword evidence="4" id="KW-1185">Reference proteome</keyword>
<feature type="region of interest" description="Disordered" evidence="1">
    <location>
        <begin position="1"/>
        <end position="20"/>
    </location>
</feature>
<dbReference type="SUPFAM" id="SSF52540">
    <property type="entry name" value="P-loop containing nucleoside triphosphate hydrolases"/>
    <property type="match status" value="1"/>
</dbReference>
<sequence length="760" mass="87194">MADSKNNQTDAAAAAAAAEPTDLRKQMEAMIRYKVECEDQYGPKFDVKQDGTPFDLQVSQDPSAMVDVRDPVFEIITGLDVASNRPKFYGGLWGEKFGAGADGGIESWAAQAATAPDLLSADEEEKEKKKEPPTLENKRILKIGETRMVIHSAWLLEAIREVVQFYPSQNLTGDTVTVHEPYCALVHYITELRDLKNRLALDRVTDPEQEPDDVSVKYEHLRILLEYLEPHVERVALPARRRLRRDEPTTTFEDLWYLLRPGELSYCTHDDEVLGCAIESVELETADTKEERKWTVKVWFLGHRWKTARMRRALLDIEVPYFEGEKEVTKLPVYPRKFFDERDGGERRAKFQKRGAKACNISWEGHSYLSYKGQFMDKAKAYYEGQIVAETAIPRREKVPENQWEFKWDSYLDYATEKSLEKDRAASHMQPVCLNPEAVSREMLSDDHLFLVSPVMLAFALGHKAWMPVHVDHMHSMGPSSYVPDANIGADNLRIIRALSHRQVSTKQSWSADFIKNKGEGVVVLLHGPPGVGKTYTVEKTALSTRRPLLALTIGDLGRNEEKIEKELTMWFDLAHRWRAILLIDEADIFLERRRASDLARNGIVAAFLRKMEYFGGILFLTTNRVEHIDEAFMSRVHVVIGFDKLDRTRRRVIWASFVDKLKREMGGKLRVSDEAERFVLDDEEMSAVDWNGREIRNAFQTAISLAEFEAIEDPDHDDQAETIVGVEHFRQVMEMSKTFKSHVETARKENSDSEWSADF</sequence>
<gene>
    <name evidence="3" type="ORF">BKCO1_800091</name>
</gene>
<dbReference type="Pfam" id="PF00004">
    <property type="entry name" value="AAA"/>
    <property type="match status" value="1"/>
</dbReference>
<dbReference type="SMART" id="SM00382">
    <property type="entry name" value="AAA"/>
    <property type="match status" value="1"/>
</dbReference>
<proteinExistence type="predicted"/>
<protein>
    <submittedName>
        <fullName evidence="3">p-loop containing nucleoside triphosphate hydrolase</fullName>
    </submittedName>
</protein>
<feature type="domain" description="AAA+ ATPase" evidence="2">
    <location>
        <begin position="520"/>
        <end position="647"/>
    </location>
</feature>
<evidence type="ECO:0000259" key="2">
    <source>
        <dbReference type="SMART" id="SM00382"/>
    </source>
</evidence>
<dbReference type="Pfam" id="PF23232">
    <property type="entry name" value="AAA_lid_13"/>
    <property type="match status" value="1"/>
</dbReference>
<dbReference type="InterPro" id="IPR027417">
    <property type="entry name" value="P-loop_NTPase"/>
</dbReference>
<dbReference type="AlphaFoldDB" id="A0A1J9SAV3"/>
<comment type="caution">
    <text evidence="3">The sequence shown here is derived from an EMBL/GenBank/DDBJ whole genome shotgun (WGS) entry which is preliminary data.</text>
</comment>
<dbReference type="Gene3D" id="3.40.50.300">
    <property type="entry name" value="P-loop containing nucleotide triphosphate hydrolases"/>
    <property type="match status" value="1"/>
</dbReference>
<dbReference type="CDD" id="cd19481">
    <property type="entry name" value="RecA-like_protease"/>
    <property type="match status" value="1"/>
</dbReference>
<dbReference type="Proteomes" id="UP000183809">
    <property type="component" value="Unassembled WGS sequence"/>
</dbReference>
<dbReference type="InterPro" id="IPR003959">
    <property type="entry name" value="ATPase_AAA_core"/>
</dbReference>
<accession>A0A1J9SAV3</accession>
<evidence type="ECO:0000313" key="3">
    <source>
        <dbReference type="EMBL" id="OJD36996.1"/>
    </source>
</evidence>
<dbReference type="GO" id="GO:0005524">
    <property type="term" value="F:ATP binding"/>
    <property type="evidence" value="ECO:0007669"/>
    <property type="project" value="InterPro"/>
</dbReference>
<dbReference type="STRING" id="236234.A0A1J9SAV3"/>
<dbReference type="OrthoDB" id="10042665at2759"/>
<reference evidence="3 4" key="1">
    <citation type="submission" date="2016-10" db="EMBL/GenBank/DDBJ databases">
        <title>Proteomics and genomics reveal pathogen-plant mechanisms compatible with a hemibiotrophic lifestyle of Diplodia corticola.</title>
        <authorList>
            <person name="Fernandes I."/>
            <person name="De Jonge R."/>
            <person name="Van De Peer Y."/>
            <person name="Devreese B."/>
            <person name="Alves A."/>
            <person name="Esteves A.C."/>
        </authorList>
    </citation>
    <scope>NUCLEOTIDE SEQUENCE [LARGE SCALE GENOMIC DNA]</scope>
    <source>
        <strain evidence="3 4">CBS 112549</strain>
    </source>
</reference>
<evidence type="ECO:0000256" key="1">
    <source>
        <dbReference type="SAM" id="MobiDB-lite"/>
    </source>
</evidence>
<keyword evidence="3" id="KW-0378">Hydrolase</keyword>
<dbReference type="GeneID" id="31019698"/>
<dbReference type="PANTHER" id="PTHR46411:SF4">
    <property type="entry name" value="AAA+ ATPASE DOMAIN-CONTAINING PROTEIN"/>
    <property type="match status" value="1"/>
</dbReference>
<feature type="compositionally biased region" description="Polar residues" evidence="1">
    <location>
        <begin position="1"/>
        <end position="10"/>
    </location>
</feature>
<dbReference type="InterPro" id="IPR054289">
    <property type="entry name" value="DUF7025"/>
</dbReference>
<evidence type="ECO:0000313" key="4">
    <source>
        <dbReference type="Proteomes" id="UP000183809"/>
    </source>
</evidence>
<organism evidence="3 4">
    <name type="scientific">Diplodia corticola</name>
    <dbReference type="NCBI Taxonomy" id="236234"/>
    <lineage>
        <taxon>Eukaryota</taxon>
        <taxon>Fungi</taxon>
        <taxon>Dikarya</taxon>
        <taxon>Ascomycota</taxon>
        <taxon>Pezizomycotina</taxon>
        <taxon>Dothideomycetes</taxon>
        <taxon>Dothideomycetes incertae sedis</taxon>
        <taxon>Botryosphaeriales</taxon>
        <taxon>Botryosphaeriaceae</taxon>
        <taxon>Diplodia</taxon>
    </lineage>
</organism>
<dbReference type="EMBL" id="MNUE01000008">
    <property type="protein sequence ID" value="OJD36996.1"/>
    <property type="molecule type" value="Genomic_DNA"/>
</dbReference>
<name>A0A1J9SAV3_9PEZI</name>
<dbReference type="PANTHER" id="PTHR46411">
    <property type="entry name" value="FAMILY ATPASE, PUTATIVE-RELATED"/>
    <property type="match status" value="1"/>
</dbReference>